<protein>
    <recommendedName>
        <fullName evidence="4">Peptidase A2 domain-containing protein</fullName>
    </recommendedName>
</protein>
<evidence type="ECO:0000313" key="2">
    <source>
        <dbReference type="EMBL" id="KOC71217.1"/>
    </source>
</evidence>
<dbReference type="Gene3D" id="2.40.70.10">
    <property type="entry name" value="Acid Proteases"/>
    <property type="match status" value="1"/>
</dbReference>
<proteinExistence type="predicted"/>
<evidence type="ECO:0000256" key="1">
    <source>
        <dbReference type="SAM" id="MobiDB-lite"/>
    </source>
</evidence>
<evidence type="ECO:0008006" key="4">
    <source>
        <dbReference type="Google" id="ProtNLM"/>
    </source>
</evidence>
<evidence type="ECO:0000313" key="3">
    <source>
        <dbReference type="Proteomes" id="UP000053825"/>
    </source>
</evidence>
<dbReference type="STRING" id="597456.A0A0L7RJT7"/>
<sequence length="277" mass="30391">TRLMVDSGSQPNLIKASALHHGVSIDKQHILRISGVTNGSATTLGSVSVNLLDYDIVFHEVPDTFPIETDGILGTSFMCLGGIIDYTQARIEWKGRTIPFSNVEVTTIPARTVSSISIRVTGPKYGYAPEVDLAPGVHTFDCLVRNRHGKAVMRCVNTNWSDVTLTMPSMELEEVLTLPTTSPNLKSNSKSTAPLTNMDSREDKSQNLNSKFTAPLTMLRHAGRGQSRACGYFTLRSDTTFLIPFVPRSTYRLRLPGISVPRNLLACVVDKVPWSLV</sequence>
<accession>A0A0L7RJT7</accession>
<dbReference type="AlphaFoldDB" id="A0A0L7RJT7"/>
<reference evidence="2 3" key="1">
    <citation type="submission" date="2015-07" db="EMBL/GenBank/DDBJ databases">
        <title>The genome of Habropoda laboriosa.</title>
        <authorList>
            <person name="Pan H."/>
            <person name="Kapheim K."/>
        </authorList>
    </citation>
    <scope>NUCLEOTIDE SEQUENCE [LARGE SCALE GENOMIC DNA]</scope>
    <source>
        <strain evidence="2">0110345459</strain>
    </source>
</reference>
<organism evidence="2 3">
    <name type="scientific">Habropoda laboriosa</name>
    <dbReference type="NCBI Taxonomy" id="597456"/>
    <lineage>
        <taxon>Eukaryota</taxon>
        <taxon>Metazoa</taxon>
        <taxon>Ecdysozoa</taxon>
        <taxon>Arthropoda</taxon>
        <taxon>Hexapoda</taxon>
        <taxon>Insecta</taxon>
        <taxon>Pterygota</taxon>
        <taxon>Neoptera</taxon>
        <taxon>Endopterygota</taxon>
        <taxon>Hymenoptera</taxon>
        <taxon>Apocrita</taxon>
        <taxon>Aculeata</taxon>
        <taxon>Apoidea</taxon>
        <taxon>Anthophila</taxon>
        <taxon>Apidae</taxon>
        <taxon>Habropoda</taxon>
    </lineage>
</organism>
<feature type="non-terminal residue" evidence="2">
    <location>
        <position position="1"/>
    </location>
</feature>
<dbReference type="EMBL" id="KQ414576">
    <property type="protein sequence ID" value="KOC71217.1"/>
    <property type="molecule type" value="Genomic_DNA"/>
</dbReference>
<feature type="region of interest" description="Disordered" evidence="1">
    <location>
        <begin position="179"/>
        <end position="205"/>
    </location>
</feature>
<dbReference type="InterPro" id="IPR021109">
    <property type="entry name" value="Peptidase_aspartic_dom_sf"/>
</dbReference>
<name>A0A0L7RJT7_9HYME</name>
<gene>
    <name evidence="2" type="ORF">WH47_06139</name>
</gene>
<dbReference type="Proteomes" id="UP000053825">
    <property type="component" value="Unassembled WGS sequence"/>
</dbReference>
<feature type="compositionally biased region" description="Polar residues" evidence="1">
    <location>
        <begin position="179"/>
        <end position="198"/>
    </location>
</feature>
<keyword evidence="3" id="KW-1185">Reference proteome</keyword>